<gene>
    <name evidence="2" type="ORF">OMP38_24100</name>
</gene>
<feature type="compositionally biased region" description="Low complexity" evidence="1">
    <location>
        <begin position="91"/>
        <end position="118"/>
    </location>
</feature>
<keyword evidence="3" id="KW-1185">Reference proteome</keyword>
<evidence type="ECO:0000313" key="3">
    <source>
        <dbReference type="Proteomes" id="UP001153387"/>
    </source>
</evidence>
<sequence>MNKRRALLVGFGVGLMAGAALLQLMTFGEDLSAGTALPPEPLSVAQLQEQAEGKGYAMYKLSEPMYTQAQLDEAAAKAKADALAAEEEKSGQAADGTAAPASTPAPSASATPSPTQAAESGPESRLGLYVAAGDSLDKVATGLKALGVIQDKAAFVKAAKPYSGKMRVGLSVFEGQMTYDEIIAELLRDKNK</sequence>
<reference evidence="2 3" key="1">
    <citation type="submission" date="2022-10" db="EMBL/GenBank/DDBJ databases">
        <title>Comparative genomic analysis of Cohnella hashimotonis sp. nov., isolated from the International Space Station.</title>
        <authorList>
            <person name="Simpson A."/>
            <person name="Venkateswaran K."/>
        </authorList>
    </citation>
    <scope>NUCLEOTIDE SEQUENCE [LARGE SCALE GENOMIC DNA]</scope>
    <source>
        <strain evidence="2 3">DSM 18997</strain>
    </source>
</reference>
<dbReference type="EMBL" id="JAPDHZ010000004">
    <property type="protein sequence ID" value="MDG0793572.1"/>
    <property type="molecule type" value="Genomic_DNA"/>
</dbReference>
<organism evidence="2 3">
    <name type="scientific">Cohnella ginsengisoli</name>
    <dbReference type="NCBI Taxonomy" id="425004"/>
    <lineage>
        <taxon>Bacteria</taxon>
        <taxon>Bacillati</taxon>
        <taxon>Bacillota</taxon>
        <taxon>Bacilli</taxon>
        <taxon>Bacillales</taxon>
        <taxon>Paenibacillaceae</taxon>
        <taxon>Cohnella</taxon>
    </lineage>
</organism>
<name>A0A9X4KJV1_9BACL</name>
<dbReference type="Gene3D" id="3.30.1490.480">
    <property type="entry name" value="Endolytic murein transglycosylase"/>
    <property type="match status" value="1"/>
</dbReference>
<accession>A0A9X4KJV1</accession>
<dbReference type="RefSeq" id="WP_277567335.1">
    <property type="nucleotide sequence ID" value="NZ_JAPDHZ010000004.1"/>
</dbReference>
<protein>
    <submittedName>
        <fullName evidence="2">Endolytic transglycosylase MltG</fullName>
    </submittedName>
</protein>
<dbReference type="AlphaFoldDB" id="A0A9X4KJV1"/>
<proteinExistence type="predicted"/>
<dbReference type="Proteomes" id="UP001153387">
    <property type="component" value="Unassembled WGS sequence"/>
</dbReference>
<evidence type="ECO:0000256" key="1">
    <source>
        <dbReference type="SAM" id="MobiDB-lite"/>
    </source>
</evidence>
<feature type="compositionally biased region" description="Basic and acidic residues" evidence="1">
    <location>
        <begin position="80"/>
        <end position="90"/>
    </location>
</feature>
<evidence type="ECO:0000313" key="2">
    <source>
        <dbReference type="EMBL" id="MDG0793572.1"/>
    </source>
</evidence>
<comment type="caution">
    <text evidence="2">The sequence shown here is derived from an EMBL/GenBank/DDBJ whole genome shotgun (WGS) entry which is preliminary data.</text>
</comment>
<feature type="region of interest" description="Disordered" evidence="1">
    <location>
        <begin position="80"/>
        <end position="122"/>
    </location>
</feature>